<dbReference type="InterPro" id="IPR000182">
    <property type="entry name" value="GNAT_dom"/>
</dbReference>
<sequence length="157" mass="17864">MVHLKFYASEDFSELNYALDETQIQYTSTAEMALQRIKERADGKAFPVTIFEDEKPSGFFVLDFGNDKFDLTDNVNSVLLRSLSVNPQLQGKGIGKAAMLEVDQFVKNHFKDCEEIVLGVNFNNPGAYDLYIKVGYHHEGKTMIGRNGPQRIMYKKL</sequence>
<dbReference type="GO" id="GO:0016747">
    <property type="term" value="F:acyltransferase activity, transferring groups other than amino-acyl groups"/>
    <property type="evidence" value="ECO:0007669"/>
    <property type="project" value="InterPro"/>
</dbReference>
<dbReference type="Proteomes" id="UP000199627">
    <property type="component" value="Unassembled WGS sequence"/>
</dbReference>
<dbReference type="InterPro" id="IPR016181">
    <property type="entry name" value="Acyl_CoA_acyltransferase"/>
</dbReference>
<dbReference type="SUPFAM" id="SSF55729">
    <property type="entry name" value="Acyl-CoA N-acyltransferases (Nat)"/>
    <property type="match status" value="1"/>
</dbReference>
<dbReference type="STRING" id="311333.SAMN05421664_0802"/>
<dbReference type="EMBL" id="FNKL01000001">
    <property type="protein sequence ID" value="SDQ16022.1"/>
    <property type="molecule type" value="Genomic_DNA"/>
</dbReference>
<organism evidence="2 3">
    <name type="scientific">Chryseobacterium soldanellicola</name>
    <dbReference type="NCBI Taxonomy" id="311333"/>
    <lineage>
        <taxon>Bacteria</taxon>
        <taxon>Pseudomonadati</taxon>
        <taxon>Bacteroidota</taxon>
        <taxon>Flavobacteriia</taxon>
        <taxon>Flavobacteriales</taxon>
        <taxon>Weeksellaceae</taxon>
        <taxon>Chryseobacterium group</taxon>
        <taxon>Chryseobacterium</taxon>
    </lineage>
</organism>
<evidence type="ECO:0000313" key="2">
    <source>
        <dbReference type="EMBL" id="SDQ16022.1"/>
    </source>
</evidence>
<dbReference type="AlphaFoldDB" id="A0A1H0YLH1"/>
<dbReference type="Gene3D" id="3.40.630.30">
    <property type="match status" value="1"/>
</dbReference>
<dbReference type="Pfam" id="PF00583">
    <property type="entry name" value="Acetyltransf_1"/>
    <property type="match status" value="1"/>
</dbReference>
<gene>
    <name evidence="2" type="ORF">SAMN05421664_0802</name>
</gene>
<dbReference type="CDD" id="cd04301">
    <property type="entry name" value="NAT_SF"/>
    <property type="match status" value="1"/>
</dbReference>
<dbReference type="OrthoDB" id="66776at2"/>
<keyword evidence="2" id="KW-0808">Transferase</keyword>
<evidence type="ECO:0000259" key="1">
    <source>
        <dbReference type="PROSITE" id="PS51186"/>
    </source>
</evidence>
<keyword evidence="3" id="KW-1185">Reference proteome</keyword>
<proteinExistence type="predicted"/>
<name>A0A1H0YLH1_9FLAO</name>
<accession>A0A1H0YLH1</accession>
<protein>
    <submittedName>
        <fullName evidence="2">Protein N-acetyltransferase, RimJ/RimL family</fullName>
    </submittedName>
</protein>
<feature type="domain" description="N-acetyltransferase" evidence="1">
    <location>
        <begin position="2"/>
        <end position="157"/>
    </location>
</feature>
<reference evidence="3" key="1">
    <citation type="submission" date="2016-10" db="EMBL/GenBank/DDBJ databases">
        <authorList>
            <person name="Varghese N."/>
            <person name="Submissions S."/>
        </authorList>
    </citation>
    <scope>NUCLEOTIDE SEQUENCE [LARGE SCALE GENOMIC DNA]</scope>
    <source>
        <strain evidence="3">DSM 17072</strain>
    </source>
</reference>
<dbReference type="PROSITE" id="PS51186">
    <property type="entry name" value="GNAT"/>
    <property type="match status" value="1"/>
</dbReference>
<evidence type="ECO:0000313" key="3">
    <source>
        <dbReference type="Proteomes" id="UP000199627"/>
    </source>
</evidence>